<proteinExistence type="inferred from homology"/>
<keyword evidence="14" id="KW-1185">Reference proteome</keyword>
<dbReference type="RefSeq" id="WP_023395819.1">
    <property type="nucleotide sequence ID" value="NZ_ASGZ01000064.1"/>
</dbReference>
<comment type="similarity">
    <text evidence="2">Belongs to the UppP family.</text>
</comment>
<keyword evidence="9 12" id="KW-0472">Membrane</keyword>
<keyword evidence="7" id="KW-0378">Hydrolase</keyword>
<dbReference type="eggNOG" id="arCOG04761">
    <property type="taxonomic scope" value="Archaea"/>
</dbReference>
<dbReference type="Proteomes" id="UP000017840">
    <property type="component" value="Unassembled WGS sequence"/>
</dbReference>
<evidence type="ECO:0000256" key="8">
    <source>
        <dbReference type="ARBA" id="ARBA00022989"/>
    </source>
</evidence>
<dbReference type="PANTHER" id="PTHR30622:SF2">
    <property type="entry name" value="UNDECAPRENYL-DIPHOSPHATASE"/>
    <property type="match status" value="1"/>
</dbReference>
<evidence type="ECO:0000256" key="4">
    <source>
        <dbReference type="ARBA" id="ARBA00021581"/>
    </source>
</evidence>
<dbReference type="InterPro" id="IPR003824">
    <property type="entry name" value="UppP"/>
</dbReference>
<evidence type="ECO:0000256" key="12">
    <source>
        <dbReference type="SAM" id="Phobius"/>
    </source>
</evidence>
<organism evidence="13 14">
    <name type="scientific">Candidatus Halobonum tyrrellensis G22</name>
    <dbReference type="NCBI Taxonomy" id="1324957"/>
    <lineage>
        <taxon>Archaea</taxon>
        <taxon>Methanobacteriati</taxon>
        <taxon>Methanobacteriota</taxon>
        <taxon>Stenosarchaea group</taxon>
        <taxon>Halobacteria</taxon>
        <taxon>Halobacteriales</taxon>
        <taxon>Haloferacaceae</taxon>
        <taxon>Candidatus Halobonum</taxon>
    </lineage>
</organism>
<comment type="subcellular location">
    <subcellularLocation>
        <location evidence="1">Cell membrane</location>
        <topology evidence="1">Multi-pass membrane protein</topology>
    </subcellularLocation>
</comment>
<feature type="transmembrane region" description="Helical" evidence="12">
    <location>
        <begin position="252"/>
        <end position="273"/>
    </location>
</feature>
<dbReference type="PANTHER" id="PTHR30622">
    <property type="entry name" value="UNDECAPRENYL-DIPHOSPHATASE"/>
    <property type="match status" value="1"/>
</dbReference>
<evidence type="ECO:0000256" key="10">
    <source>
        <dbReference type="ARBA" id="ARBA00032707"/>
    </source>
</evidence>
<evidence type="ECO:0000256" key="5">
    <source>
        <dbReference type="ARBA" id="ARBA00022475"/>
    </source>
</evidence>
<dbReference type="EMBL" id="ASGZ01000064">
    <property type="protein sequence ID" value="ESP87087.1"/>
    <property type="molecule type" value="Genomic_DNA"/>
</dbReference>
<keyword evidence="6 12" id="KW-0812">Transmembrane</keyword>
<dbReference type="GO" id="GO:0050380">
    <property type="term" value="F:undecaprenyl-diphosphatase activity"/>
    <property type="evidence" value="ECO:0007669"/>
    <property type="project" value="UniProtKB-EC"/>
</dbReference>
<evidence type="ECO:0000256" key="9">
    <source>
        <dbReference type="ARBA" id="ARBA00023136"/>
    </source>
</evidence>
<feature type="transmembrane region" description="Helical" evidence="12">
    <location>
        <begin position="118"/>
        <end position="142"/>
    </location>
</feature>
<evidence type="ECO:0000256" key="1">
    <source>
        <dbReference type="ARBA" id="ARBA00004651"/>
    </source>
</evidence>
<protein>
    <recommendedName>
        <fullName evidence="4">Undecaprenyl-diphosphatase</fullName>
        <ecNumber evidence="3">3.6.1.27</ecNumber>
    </recommendedName>
    <alternativeName>
        <fullName evidence="10">Undecaprenyl pyrophosphate phosphatase</fullName>
    </alternativeName>
</protein>
<accession>V4IV56</accession>
<sequence length="274" mass="27172">MVSVSVRVALALGALQGVLEWLPVSSEGNVALVLTVLFGFSAVDAVGLSLFLHAGTALAAGVYYRGTLADLLRSVPDWRPRTAFDDRNAELSFLAVGTLVSGVVGVGAYATLDSLVSALTGGGFVAVIGALLVASGLFQRLVGADALGRRTEPGPLDAVLVGVLQGIAVLPGVSRSGATTGGLLLRGHDGGEAFRLSFLLSIPAALGAGGLAVVEAGGPPSLAPVPALAALGASALVGLATIDALLRVVERLPFWAVCVGLGGVALLGAGLLLP</sequence>
<reference evidence="13 14" key="1">
    <citation type="journal article" date="2013" name="Genome Announc.">
        <title>Draft Genome Sequence of 'Candidatus Halobonum tyrrellensis' Strain G22, Isolated from the Hypersaline Waters of Lake Tyrrell, Australia.</title>
        <authorList>
            <person name="Ugalde J.A."/>
            <person name="Narasingarao P."/>
            <person name="Kuo S."/>
            <person name="Podell S."/>
            <person name="Allen E.E."/>
        </authorList>
    </citation>
    <scope>NUCLEOTIDE SEQUENCE [LARGE SCALE GENOMIC DNA]</scope>
    <source>
        <strain evidence="13 14">G22</strain>
    </source>
</reference>
<dbReference type="GO" id="GO:0005886">
    <property type="term" value="C:plasma membrane"/>
    <property type="evidence" value="ECO:0007669"/>
    <property type="project" value="UniProtKB-SubCell"/>
</dbReference>
<comment type="catalytic activity">
    <reaction evidence="11">
        <text>di-trans,octa-cis-undecaprenyl diphosphate + H2O = di-trans,octa-cis-undecaprenyl phosphate + phosphate + H(+)</text>
        <dbReference type="Rhea" id="RHEA:28094"/>
        <dbReference type="ChEBI" id="CHEBI:15377"/>
        <dbReference type="ChEBI" id="CHEBI:15378"/>
        <dbReference type="ChEBI" id="CHEBI:43474"/>
        <dbReference type="ChEBI" id="CHEBI:58405"/>
        <dbReference type="ChEBI" id="CHEBI:60392"/>
        <dbReference type="EC" id="3.6.1.27"/>
    </reaction>
</comment>
<keyword evidence="5" id="KW-1003">Cell membrane</keyword>
<dbReference type="Pfam" id="PF02673">
    <property type="entry name" value="BacA"/>
    <property type="match status" value="1"/>
</dbReference>
<feature type="transmembrane region" description="Helical" evidence="12">
    <location>
        <begin position="193"/>
        <end position="214"/>
    </location>
</feature>
<feature type="transmembrane region" description="Helical" evidence="12">
    <location>
        <begin position="36"/>
        <end position="64"/>
    </location>
</feature>
<evidence type="ECO:0000313" key="13">
    <source>
        <dbReference type="EMBL" id="ESP87087.1"/>
    </source>
</evidence>
<dbReference type="PATRIC" id="fig|1324957.4.peg.3301"/>
<evidence type="ECO:0000256" key="3">
    <source>
        <dbReference type="ARBA" id="ARBA00012374"/>
    </source>
</evidence>
<dbReference type="AlphaFoldDB" id="V4IV56"/>
<name>V4IV56_9EURY</name>
<feature type="transmembrane region" description="Helical" evidence="12">
    <location>
        <begin position="226"/>
        <end position="246"/>
    </location>
</feature>
<feature type="transmembrane region" description="Helical" evidence="12">
    <location>
        <begin position="91"/>
        <end position="112"/>
    </location>
</feature>
<dbReference type="EC" id="3.6.1.27" evidence="3"/>
<evidence type="ECO:0000256" key="11">
    <source>
        <dbReference type="ARBA" id="ARBA00047594"/>
    </source>
</evidence>
<evidence type="ECO:0000256" key="7">
    <source>
        <dbReference type="ARBA" id="ARBA00022801"/>
    </source>
</evidence>
<gene>
    <name evidence="13" type="ORF">K933_16257</name>
</gene>
<evidence type="ECO:0000313" key="14">
    <source>
        <dbReference type="Proteomes" id="UP000017840"/>
    </source>
</evidence>
<comment type="caution">
    <text evidence="13">The sequence shown here is derived from an EMBL/GenBank/DDBJ whole genome shotgun (WGS) entry which is preliminary data.</text>
</comment>
<evidence type="ECO:0000256" key="6">
    <source>
        <dbReference type="ARBA" id="ARBA00022692"/>
    </source>
</evidence>
<keyword evidence="8 12" id="KW-1133">Transmembrane helix</keyword>
<dbReference type="OrthoDB" id="65864at2157"/>
<evidence type="ECO:0000256" key="2">
    <source>
        <dbReference type="ARBA" id="ARBA00010621"/>
    </source>
</evidence>
<dbReference type="STRING" id="1324957.K933_16257"/>